<keyword evidence="3" id="KW-0862">Zinc</keyword>
<dbReference type="OrthoDB" id="290834at2759"/>
<evidence type="ECO:0000313" key="8">
    <source>
        <dbReference type="Proteomes" id="UP000015101"/>
    </source>
</evidence>
<keyword evidence="1" id="KW-0479">Metal-binding</keyword>
<reference evidence="8" key="1">
    <citation type="submission" date="2012-12" db="EMBL/GenBank/DDBJ databases">
        <authorList>
            <person name="Hellsten U."/>
            <person name="Grimwood J."/>
            <person name="Chapman J.A."/>
            <person name="Shapiro H."/>
            <person name="Aerts A."/>
            <person name="Otillar R.P."/>
            <person name="Terry A.Y."/>
            <person name="Boore J.L."/>
            <person name="Simakov O."/>
            <person name="Marletaz F."/>
            <person name="Cho S.-J."/>
            <person name="Edsinger-Gonzales E."/>
            <person name="Havlak P."/>
            <person name="Kuo D.-H."/>
            <person name="Larsson T."/>
            <person name="Lv J."/>
            <person name="Arendt D."/>
            <person name="Savage R."/>
            <person name="Osoegawa K."/>
            <person name="de Jong P."/>
            <person name="Lindberg D.R."/>
            <person name="Seaver E.C."/>
            <person name="Weisblat D.A."/>
            <person name="Putnam N.H."/>
            <person name="Grigoriev I.V."/>
            <person name="Rokhsar D.S."/>
        </authorList>
    </citation>
    <scope>NUCLEOTIDE SEQUENCE</scope>
</reference>
<reference evidence="6 8" key="2">
    <citation type="journal article" date="2013" name="Nature">
        <title>Insights into bilaterian evolution from three spiralian genomes.</title>
        <authorList>
            <person name="Simakov O."/>
            <person name="Marletaz F."/>
            <person name="Cho S.J."/>
            <person name="Edsinger-Gonzales E."/>
            <person name="Havlak P."/>
            <person name="Hellsten U."/>
            <person name="Kuo D.H."/>
            <person name="Larsson T."/>
            <person name="Lv J."/>
            <person name="Arendt D."/>
            <person name="Savage R."/>
            <person name="Osoegawa K."/>
            <person name="de Jong P."/>
            <person name="Grimwood J."/>
            <person name="Chapman J.A."/>
            <person name="Shapiro H."/>
            <person name="Aerts A."/>
            <person name="Otillar R.P."/>
            <person name="Terry A.Y."/>
            <person name="Boore J.L."/>
            <person name="Grigoriev I.V."/>
            <person name="Lindberg D.R."/>
            <person name="Seaver E.C."/>
            <person name="Weisblat D.A."/>
            <person name="Putnam N.H."/>
            <person name="Rokhsar D.S."/>
        </authorList>
    </citation>
    <scope>NUCLEOTIDE SEQUENCE</scope>
</reference>
<sequence>YSPANSPGNESCPICLEDFRESELLTKVKCGHLHHVECMLEWFFVRVTCPYCRFEI</sequence>
<dbReference type="STRING" id="6412.T1EHI5"/>
<dbReference type="HOGENOM" id="CLU_013137_21_5_1"/>
<keyword evidence="8" id="KW-1185">Reference proteome</keyword>
<gene>
    <name evidence="7" type="primary">20196035</name>
    <name evidence="6" type="ORF">HELRODRAFT_127846</name>
</gene>
<feature type="domain" description="RING-type" evidence="5">
    <location>
        <begin position="12"/>
        <end position="53"/>
    </location>
</feature>
<dbReference type="PANTHER" id="PTHR14155">
    <property type="entry name" value="RING FINGER DOMAIN-CONTAINING"/>
    <property type="match status" value="1"/>
</dbReference>
<dbReference type="EMBL" id="KB097182">
    <property type="protein sequence ID" value="ESN98277.1"/>
    <property type="molecule type" value="Genomic_DNA"/>
</dbReference>
<dbReference type="EMBL" id="AMQM01005954">
    <property type="status" value="NOT_ANNOTATED_CDS"/>
    <property type="molecule type" value="Genomic_DNA"/>
</dbReference>
<dbReference type="EnsemblMetazoa" id="HelroT127846">
    <property type="protein sequence ID" value="HelroP127846"/>
    <property type="gene ID" value="HelroG127846"/>
</dbReference>
<dbReference type="AlphaFoldDB" id="T1EHI5"/>
<organism evidence="7 8">
    <name type="scientific">Helobdella robusta</name>
    <name type="common">Californian leech</name>
    <dbReference type="NCBI Taxonomy" id="6412"/>
    <lineage>
        <taxon>Eukaryota</taxon>
        <taxon>Metazoa</taxon>
        <taxon>Spiralia</taxon>
        <taxon>Lophotrochozoa</taxon>
        <taxon>Annelida</taxon>
        <taxon>Clitellata</taxon>
        <taxon>Hirudinea</taxon>
        <taxon>Rhynchobdellida</taxon>
        <taxon>Glossiphoniidae</taxon>
        <taxon>Helobdella</taxon>
    </lineage>
</organism>
<evidence type="ECO:0000313" key="6">
    <source>
        <dbReference type="EMBL" id="ESN98277.1"/>
    </source>
</evidence>
<dbReference type="GeneID" id="20196035"/>
<name>T1EHI5_HELRO</name>
<dbReference type="RefSeq" id="XP_009023615.1">
    <property type="nucleotide sequence ID" value="XM_009025367.1"/>
</dbReference>
<dbReference type="SUPFAM" id="SSF57850">
    <property type="entry name" value="RING/U-box"/>
    <property type="match status" value="1"/>
</dbReference>
<dbReference type="InterPro" id="IPR053238">
    <property type="entry name" value="RING-H2_zinc_finger"/>
</dbReference>
<evidence type="ECO:0000256" key="2">
    <source>
        <dbReference type="ARBA" id="ARBA00022771"/>
    </source>
</evidence>
<dbReference type="Proteomes" id="UP000015101">
    <property type="component" value="Unassembled WGS sequence"/>
</dbReference>
<dbReference type="CTD" id="20196035"/>
<dbReference type="GO" id="GO:0008270">
    <property type="term" value="F:zinc ion binding"/>
    <property type="evidence" value="ECO:0007669"/>
    <property type="project" value="UniProtKB-KW"/>
</dbReference>
<evidence type="ECO:0000256" key="1">
    <source>
        <dbReference type="ARBA" id="ARBA00022723"/>
    </source>
</evidence>
<keyword evidence="2 4" id="KW-0863">Zinc-finger</keyword>
<dbReference type="PROSITE" id="PS50089">
    <property type="entry name" value="ZF_RING_2"/>
    <property type="match status" value="1"/>
</dbReference>
<accession>T1EHI5</accession>
<dbReference type="PANTHER" id="PTHR14155:SF627">
    <property type="entry name" value="OS06G0192800 PROTEIN"/>
    <property type="match status" value="1"/>
</dbReference>
<dbReference type="InterPro" id="IPR013083">
    <property type="entry name" value="Znf_RING/FYVE/PHD"/>
</dbReference>
<evidence type="ECO:0000313" key="7">
    <source>
        <dbReference type="EnsemblMetazoa" id="HelroP127846"/>
    </source>
</evidence>
<reference evidence="7" key="3">
    <citation type="submission" date="2015-06" db="UniProtKB">
        <authorList>
            <consortium name="EnsemblMetazoa"/>
        </authorList>
    </citation>
    <scope>IDENTIFICATION</scope>
</reference>
<dbReference type="InParanoid" id="T1EHI5"/>
<dbReference type="InterPro" id="IPR001841">
    <property type="entry name" value="Znf_RING"/>
</dbReference>
<proteinExistence type="predicted"/>
<evidence type="ECO:0000256" key="4">
    <source>
        <dbReference type="PROSITE-ProRule" id="PRU00175"/>
    </source>
</evidence>
<evidence type="ECO:0000259" key="5">
    <source>
        <dbReference type="PROSITE" id="PS50089"/>
    </source>
</evidence>
<dbReference type="KEGG" id="hro:HELRODRAFT_127846"/>
<dbReference type="Gene3D" id="3.30.40.10">
    <property type="entry name" value="Zinc/RING finger domain, C3HC4 (zinc finger)"/>
    <property type="match status" value="1"/>
</dbReference>
<dbReference type="Pfam" id="PF13639">
    <property type="entry name" value="zf-RING_2"/>
    <property type="match status" value="1"/>
</dbReference>
<evidence type="ECO:0000256" key="3">
    <source>
        <dbReference type="ARBA" id="ARBA00022833"/>
    </source>
</evidence>
<protein>
    <recommendedName>
        <fullName evidence="5">RING-type domain-containing protein</fullName>
    </recommendedName>
</protein>